<comment type="caution">
    <text evidence="1">The sequence shown here is derived from an EMBL/GenBank/DDBJ whole genome shotgun (WGS) entry which is preliminary data.</text>
</comment>
<proteinExistence type="predicted"/>
<name>A0ABW7XL72_9MICO</name>
<reference evidence="1 2" key="1">
    <citation type="submission" date="2024-10" db="EMBL/GenBank/DDBJ databases">
        <title>The Natural Products Discovery Center: Release of the First 8490 Sequenced Strains for Exploring Actinobacteria Biosynthetic Diversity.</title>
        <authorList>
            <person name="Kalkreuter E."/>
            <person name="Kautsar S.A."/>
            <person name="Yang D."/>
            <person name="Bader C.D."/>
            <person name="Teijaro C.N."/>
            <person name="Fluegel L."/>
            <person name="Davis C.M."/>
            <person name="Simpson J.R."/>
            <person name="Lauterbach L."/>
            <person name="Steele A.D."/>
            <person name="Gui C."/>
            <person name="Meng S."/>
            <person name="Li G."/>
            <person name="Viehrig K."/>
            <person name="Ye F."/>
            <person name="Su P."/>
            <person name="Kiefer A.F."/>
            <person name="Nichols A."/>
            <person name="Cepeda A.J."/>
            <person name="Yan W."/>
            <person name="Fan B."/>
            <person name="Jiang Y."/>
            <person name="Adhikari A."/>
            <person name="Zheng C.-J."/>
            <person name="Schuster L."/>
            <person name="Cowan T.M."/>
            <person name="Smanski M.J."/>
            <person name="Chevrette M.G."/>
            <person name="De Carvalho L.P.S."/>
            <person name="Shen B."/>
        </authorList>
    </citation>
    <scope>NUCLEOTIDE SEQUENCE [LARGE SCALE GENOMIC DNA]</scope>
    <source>
        <strain evidence="1 2">NPDC019481</strain>
    </source>
</reference>
<dbReference type="EMBL" id="JBIRYI010000007">
    <property type="protein sequence ID" value="MFI2487984.1"/>
    <property type="molecule type" value="Genomic_DNA"/>
</dbReference>
<protein>
    <submittedName>
        <fullName evidence="1">Uncharacterized protein</fullName>
    </submittedName>
</protein>
<evidence type="ECO:0000313" key="1">
    <source>
        <dbReference type="EMBL" id="MFI2487984.1"/>
    </source>
</evidence>
<evidence type="ECO:0000313" key="2">
    <source>
        <dbReference type="Proteomes" id="UP001611580"/>
    </source>
</evidence>
<keyword evidence="2" id="KW-1185">Reference proteome</keyword>
<sequence length="71" mass="7358">MAVYSDNGIVMKVVQSCSSGAKVKYTADCVWPAAAVTKTVTFPTGGASMITTMPACWSGTRGTVKAQLLNP</sequence>
<dbReference type="RefSeq" id="WP_397405121.1">
    <property type="nucleotide sequence ID" value="NZ_JBIRYI010000007.1"/>
</dbReference>
<dbReference type="Proteomes" id="UP001611580">
    <property type="component" value="Unassembled WGS sequence"/>
</dbReference>
<accession>A0ABW7XL72</accession>
<gene>
    <name evidence="1" type="ORF">ACH47X_13800</name>
</gene>
<organism evidence="1 2">
    <name type="scientific">Promicromonospora kroppenstedtii</name>
    <dbReference type="NCBI Taxonomy" id="440482"/>
    <lineage>
        <taxon>Bacteria</taxon>
        <taxon>Bacillati</taxon>
        <taxon>Actinomycetota</taxon>
        <taxon>Actinomycetes</taxon>
        <taxon>Micrococcales</taxon>
        <taxon>Promicromonosporaceae</taxon>
        <taxon>Promicromonospora</taxon>
    </lineage>
</organism>